<gene>
    <name evidence="3" type="primary">ureF</name>
    <name evidence="4" type="ORF">PXH66_21395</name>
</gene>
<sequence>MTSDPAIGTDAGWFCGLLQAGDSFYPTGAYAHSYGLEGLVQENVVTDRATLCSYYEQSVLPSLARLELPLVAQAWHALAEPDWAEVAEVSRLASVLKTTREVRLASHNIGRQRAELLARLRPESLATALVARAASDGFPFAATVSAALEGRVHGAPLAAVLGGVFYATLSGQLAAAMKLLRIGQNAAQSLLTEMLAHAGPTVEAAVVLRREEIGWFNPWLDIASARHETANARLFIS</sequence>
<keyword evidence="2 3" id="KW-0143">Chaperone</keyword>
<comment type="similarity">
    <text evidence="3">Belongs to the UreF family.</text>
</comment>
<dbReference type="EMBL" id="CP119075">
    <property type="protein sequence ID" value="WED64910.1"/>
    <property type="molecule type" value="Genomic_DNA"/>
</dbReference>
<evidence type="ECO:0000313" key="4">
    <source>
        <dbReference type="EMBL" id="WED64910.1"/>
    </source>
</evidence>
<organism evidence="4 5">
    <name type="scientific">Synoicihabitans lomoniglobus</name>
    <dbReference type="NCBI Taxonomy" id="2909285"/>
    <lineage>
        <taxon>Bacteria</taxon>
        <taxon>Pseudomonadati</taxon>
        <taxon>Verrucomicrobiota</taxon>
        <taxon>Opitutia</taxon>
        <taxon>Opitutales</taxon>
        <taxon>Opitutaceae</taxon>
        <taxon>Synoicihabitans</taxon>
    </lineage>
</organism>
<comment type="function">
    <text evidence="3">Required for maturation of urease via the functional incorporation of the urease nickel metallocenter.</text>
</comment>
<comment type="subunit">
    <text evidence="3">UreD, UreF and UreG form a complex that acts as a GTP-hydrolysis-dependent molecular chaperone, activating the urease apoprotein by helping to assemble the nickel containing metallocenter of UreC. The UreE protein probably delivers the nickel.</text>
</comment>
<protein>
    <recommendedName>
        <fullName evidence="3">Urease accessory protein UreF</fullName>
    </recommendedName>
</protein>
<dbReference type="GO" id="GO:0016151">
    <property type="term" value="F:nickel cation binding"/>
    <property type="evidence" value="ECO:0007669"/>
    <property type="project" value="UniProtKB-UniRule"/>
</dbReference>
<reference evidence="4" key="1">
    <citation type="submission" date="2023-03" db="EMBL/GenBank/DDBJ databases">
        <title>Lomoglobus Profundus gen. nov., sp. nov., a novel member of the phylum Verrucomicrobia, isolated from deep-marine sediment of South China Sea.</title>
        <authorList>
            <person name="Ahmad T."/>
            <person name="Ishaq S.E."/>
            <person name="Wang F."/>
        </authorList>
    </citation>
    <scope>NUCLEOTIDE SEQUENCE</scope>
    <source>
        <strain evidence="4">LMO-M01</strain>
    </source>
</reference>
<comment type="subcellular location">
    <subcellularLocation>
        <location evidence="3">Cytoplasm</location>
    </subcellularLocation>
</comment>
<keyword evidence="5" id="KW-1185">Reference proteome</keyword>
<dbReference type="PANTHER" id="PTHR33620">
    <property type="entry name" value="UREASE ACCESSORY PROTEIN F"/>
    <property type="match status" value="1"/>
</dbReference>
<name>A0AAF0CNV3_9BACT</name>
<dbReference type="AlphaFoldDB" id="A0AAF0CNV3"/>
<keyword evidence="3" id="KW-0963">Cytoplasm</keyword>
<dbReference type="PIRSF" id="PIRSF009467">
    <property type="entry name" value="Ureas_acces_UreF"/>
    <property type="match status" value="1"/>
</dbReference>
<dbReference type="HAMAP" id="MF_01385">
    <property type="entry name" value="UreF"/>
    <property type="match status" value="1"/>
</dbReference>
<dbReference type="Proteomes" id="UP001218638">
    <property type="component" value="Chromosome"/>
</dbReference>
<dbReference type="PANTHER" id="PTHR33620:SF1">
    <property type="entry name" value="UREASE ACCESSORY PROTEIN F"/>
    <property type="match status" value="1"/>
</dbReference>
<evidence type="ECO:0000256" key="2">
    <source>
        <dbReference type="ARBA" id="ARBA00023186"/>
    </source>
</evidence>
<dbReference type="GO" id="GO:0005737">
    <property type="term" value="C:cytoplasm"/>
    <property type="evidence" value="ECO:0007669"/>
    <property type="project" value="UniProtKB-SubCell"/>
</dbReference>
<evidence type="ECO:0000313" key="5">
    <source>
        <dbReference type="Proteomes" id="UP001218638"/>
    </source>
</evidence>
<keyword evidence="1 3" id="KW-0996">Nickel insertion</keyword>
<dbReference type="RefSeq" id="WP_330931824.1">
    <property type="nucleotide sequence ID" value="NZ_CP119075.1"/>
</dbReference>
<evidence type="ECO:0000256" key="3">
    <source>
        <dbReference type="HAMAP-Rule" id="MF_01385"/>
    </source>
</evidence>
<dbReference type="Gene3D" id="1.10.4190.10">
    <property type="entry name" value="Urease accessory protein UreF"/>
    <property type="match status" value="1"/>
</dbReference>
<evidence type="ECO:0000256" key="1">
    <source>
        <dbReference type="ARBA" id="ARBA00022988"/>
    </source>
</evidence>
<proteinExistence type="inferred from homology"/>
<dbReference type="KEGG" id="slom:PXH66_21395"/>
<dbReference type="Pfam" id="PF01730">
    <property type="entry name" value="UreF"/>
    <property type="match status" value="1"/>
</dbReference>
<dbReference type="InterPro" id="IPR002639">
    <property type="entry name" value="UreF"/>
</dbReference>
<accession>A0AAF0CNV3</accession>
<dbReference type="InterPro" id="IPR038277">
    <property type="entry name" value="UreF_sf"/>
</dbReference>